<dbReference type="EMBL" id="DSYQ01000002">
    <property type="protein sequence ID" value="HGT70771.1"/>
    <property type="molecule type" value="Genomic_DNA"/>
</dbReference>
<dbReference type="AlphaFoldDB" id="A0A7C4M1F2"/>
<name>A0A7C4M1F2_UNCC3</name>
<reference evidence="1" key="1">
    <citation type="journal article" date="2020" name="mSystems">
        <title>Genome- and Community-Level Interaction Insights into Carbon Utilization and Element Cycling Functions of Hydrothermarchaeota in Hydrothermal Sediment.</title>
        <authorList>
            <person name="Zhou Z."/>
            <person name="Liu Y."/>
            <person name="Xu W."/>
            <person name="Pan J."/>
            <person name="Luo Z.H."/>
            <person name="Li M."/>
        </authorList>
    </citation>
    <scope>NUCLEOTIDE SEQUENCE [LARGE SCALE GENOMIC DNA]</scope>
    <source>
        <strain evidence="1">SpSt-579</strain>
    </source>
</reference>
<sequence length="109" mass="12530">MDIKDELKQQVDGIFEEVGLGHLSDEEKRKIESMIMERFERVILEATLISLNDNQLKEFENAMMDEKNGQALVSDLAASIPGLAARIDMAVRHEWEAIKKMLKEESQRI</sequence>
<evidence type="ECO:0000313" key="1">
    <source>
        <dbReference type="EMBL" id="HGT70771.1"/>
    </source>
</evidence>
<accession>A0A7C4M1F2</accession>
<comment type="caution">
    <text evidence="1">The sequence shown here is derived from an EMBL/GenBank/DDBJ whole genome shotgun (WGS) entry which is preliminary data.</text>
</comment>
<proteinExistence type="predicted"/>
<protein>
    <submittedName>
        <fullName evidence="1">Uncharacterized protein</fullName>
    </submittedName>
</protein>
<gene>
    <name evidence="1" type="ORF">ENT43_00745</name>
</gene>
<organism evidence="1">
    <name type="scientific">candidate division CPR3 bacterium</name>
    <dbReference type="NCBI Taxonomy" id="2268181"/>
    <lineage>
        <taxon>Bacteria</taxon>
        <taxon>Bacteria division CPR3</taxon>
    </lineage>
</organism>